<keyword evidence="5 8" id="KW-0648">Protein biosynthesis</keyword>
<feature type="binding site" evidence="8">
    <location>
        <position position="184"/>
    </location>
    <ligand>
        <name>ATP</name>
        <dbReference type="ChEBI" id="CHEBI:30616"/>
    </ligand>
</feature>
<evidence type="ECO:0000256" key="8">
    <source>
        <dbReference type="HAMAP-Rule" id="MF_00140"/>
    </source>
</evidence>
<comment type="subcellular location">
    <subcellularLocation>
        <location evidence="8">Cytoplasm</location>
    </subcellularLocation>
</comment>
<dbReference type="GO" id="GO:0005524">
    <property type="term" value="F:ATP binding"/>
    <property type="evidence" value="ECO:0007669"/>
    <property type="project" value="UniProtKB-UniRule"/>
</dbReference>
<dbReference type="Pfam" id="PF00579">
    <property type="entry name" value="tRNA-synt_1b"/>
    <property type="match status" value="1"/>
</dbReference>
<dbReference type="Gene3D" id="3.40.50.620">
    <property type="entry name" value="HUPs"/>
    <property type="match status" value="1"/>
</dbReference>
<dbReference type="PRINTS" id="PR01039">
    <property type="entry name" value="TRNASYNTHTRP"/>
</dbReference>
<dbReference type="GO" id="GO:0004830">
    <property type="term" value="F:tryptophan-tRNA ligase activity"/>
    <property type="evidence" value="ECO:0007669"/>
    <property type="project" value="UniProtKB-UniRule"/>
</dbReference>
<dbReference type="InterPro" id="IPR050203">
    <property type="entry name" value="Trp-tRNA_synthetase"/>
</dbReference>
<feature type="binding site" evidence="8">
    <location>
        <position position="133"/>
    </location>
    <ligand>
        <name>L-tryptophan</name>
        <dbReference type="ChEBI" id="CHEBI:57912"/>
    </ligand>
</feature>
<comment type="similarity">
    <text evidence="1 8 9">Belongs to the class-I aminoacyl-tRNA synthetase family.</text>
</comment>
<evidence type="ECO:0000256" key="7">
    <source>
        <dbReference type="ARBA" id="ARBA00049929"/>
    </source>
</evidence>
<keyword evidence="2 8" id="KW-0436">Ligase</keyword>
<evidence type="ECO:0000313" key="10">
    <source>
        <dbReference type="EMBL" id="PKY87656.1"/>
    </source>
</evidence>
<dbReference type="CDD" id="cd00806">
    <property type="entry name" value="TrpRS_core"/>
    <property type="match status" value="1"/>
</dbReference>
<evidence type="ECO:0000256" key="2">
    <source>
        <dbReference type="ARBA" id="ARBA00022598"/>
    </source>
</evidence>
<evidence type="ECO:0000256" key="4">
    <source>
        <dbReference type="ARBA" id="ARBA00022840"/>
    </source>
</evidence>
<keyword evidence="8" id="KW-0963">Cytoplasm</keyword>
<protein>
    <recommendedName>
        <fullName evidence="8">Tryptophan--tRNA ligase</fullName>
        <ecNumber evidence="8">6.1.1.2</ecNumber>
    </recommendedName>
    <alternativeName>
        <fullName evidence="8">Tryptophanyl-tRNA synthetase</fullName>
        <shortName evidence="8">TrpRS</shortName>
    </alternativeName>
</protein>
<organism evidence="10 11">
    <name type="scientific">Falseniella ignava</name>
    <dbReference type="NCBI Taxonomy" id="137730"/>
    <lineage>
        <taxon>Bacteria</taxon>
        <taxon>Bacillati</taxon>
        <taxon>Bacillota</taxon>
        <taxon>Bacilli</taxon>
        <taxon>Lactobacillales</taxon>
        <taxon>Aerococcaceae</taxon>
        <taxon>Falseniella</taxon>
    </lineage>
</organism>
<gene>
    <name evidence="8 10" type="primary">trpS</name>
    <name evidence="10" type="ORF">CYJ57_06955</name>
</gene>
<feature type="short sequence motif" description="'HIGH' region" evidence="8">
    <location>
        <begin position="11"/>
        <end position="19"/>
    </location>
</feature>
<reference evidence="10 11" key="1">
    <citation type="submission" date="2017-12" db="EMBL/GenBank/DDBJ databases">
        <title>Phylogenetic diversity of female urinary microbiome.</title>
        <authorList>
            <person name="Thomas-White K."/>
            <person name="Wolfe A.J."/>
        </authorList>
    </citation>
    <scope>NUCLEOTIDE SEQUENCE [LARGE SCALE GENOMIC DNA]</scope>
    <source>
        <strain evidence="10 11">UMB0898</strain>
    </source>
</reference>
<dbReference type="PANTHER" id="PTHR43766:SF1">
    <property type="entry name" value="TRYPTOPHAN--TRNA LIGASE, MITOCHONDRIAL"/>
    <property type="match status" value="1"/>
</dbReference>
<dbReference type="InterPro" id="IPR001412">
    <property type="entry name" value="aa-tRNA-synth_I_CS"/>
</dbReference>
<dbReference type="InterPro" id="IPR002305">
    <property type="entry name" value="aa-tRNA-synth_Ic"/>
</dbReference>
<dbReference type="InterPro" id="IPR024109">
    <property type="entry name" value="Trp-tRNA-ligase_bac-type"/>
</dbReference>
<name>A0A2I1JWA4_9LACT</name>
<dbReference type="PROSITE" id="PS00178">
    <property type="entry name" value="AA_TRNA_LIGASE_I"/>
    <property type="match status" value="1"/>
</dbReference>
<keyword evidence="6 8" id="KW-0030">Aminoacyl-tRNA synthetase</keyword>
<dbReference type="FunFam" id="1.10.240.10:FF:000002">
    <property type="entry name" value="Tryptophan--tRNA ligase"/>
    <property type="match status" value="1"/>
</dbReference>
<keyword evidence="4 8" id="KW-0067">ATP-binding</keyword>
<dbReference type="InterPro" id="IPR002306">
    <property type="entry name" value="Trp-tRNA-ligase"/>
</dbReference>
<feature type="binding site" evidence="8">
    <location>
        <begin position="145"/>
        <end position="147"/>
    </location>
    <ligand>
        <name>ATP</name>
        <dbReference type="ChEBI" id="CHEBI:30616"/>
    </ligand>
</feature>
<dbReference type="PANTHER" id="PTHR43766">
    <property type="entry name" value="TRYPTOPHAN--TRNA LIGASE, MITOCHONDRIAL"/>
    <property type="match status" value="1"/>
</dbReference>
<feature type="binding site" evidence="8">
    <location>
        <begin position="193"/>
        <end position="197"/>
    </location>
    <ligand>
        <name>ATP</name>
        <dbReference type="ChEBI" id="CHEBI:30616"/>
    </ligand>
</feature>
<feature type="binding site" evidence="8">
    <location>
        <begin position="10"/>
        <end position="12"/>
    </location>
    <ligand>
        <name>ATP</name>
        <dbReference type="ChEBI" id="CHEBI:30616"/>
    </ligand>
</feature>
<comment type="caution">
    <text evidence="10">The sequence shown here is derived from an EMBL/GenBank/DDBJ whole genome shotgun (WGS) entry which is preliminary data.</text>
</comment>
<evidence type="ECO:0000256" key="6">
    <source>
        <dbReference type="ARBA" id="ARBA00023146"/>
    </source>
</evidence>
<dbReference type="Gene3D" id="1.10.240.10">
    <property type="entry name" value="Tyrosyl-Transfer RNA Synthetase"/>
    <property type="match status" value="1"/>
</dbReference>
<dbReference type="RefSeq" id="WP_101954672.1">
    <property type="nucleotide sequence ID" value="NZ_PKHE01000022.1"/>
</dbReference>
<evidence type="ECO:0000256" key="9">
    <source>
        <dbReference type="RuleBase" id="RU363036"/>
    </source>
</evidence>
<dbReference type="InterPro" id="IPR014729">
    <property type="entry name" value="Rossmann-like_a/b/a_fold"/>
</dbReference>
<dbReference type="Proteomes" id="UP000234384">
    <property type="component" value="Unassembled WGS sequence"/>
</dbReference>
<evidence type="ECO:0000256" key="3">
    <source>
        <dbReference type="ARBA" id="ARBA00022741"/>
    </source>
</evidence>
<dbReference type="EMBL" id="PKHE01000022">
    <property type="protein sequence ID" value="PKY87656.1"/>
    <property type="molecule type" value="Genomic_DNA"/>
</dbReference>
<sequence length="328" mass="36515">MKPRVFSGVQPTGTPTIGNYVGAMKGFVELQSDYDTIYCVANQHAITVPQDPKLLRQRTRELAALYLAIGIDPEQSIMFVQSDVPAHAQVAWIIQCLTPLGELERMTQYKDKATKQDNVNAGLLNYPALMVGDIILYDAAHVPVGEDQKQHLELTRNFVDRFNNRFGELLVKPEPMIPKAGARIMSLQDPTRKMSKSDDNARSYILLLDEPKQIIKKVKSAVTDTIGAVNYDPENQPAITNLINIYARFSGLTPEQIVADYQGKGYGDFKGDVAEAIVSVLEPIQDRYHQLLQSDELDEILAHGAIQANEIANATLARIEDAIGFNYR</sequence>
<proteinExistence type="inferred from homology"/>
<dbReference type="GO" id="GO:0006436">
    <property type="term" value="P:tryptophanyl-tRNA aminoacylation"/>
    <property type="evidence" value="ECO:0007669"/>
    <property type="project" value="UniProtKB-UniRule"/>
</dbReference>
<keyword evidence="3 8" id="KW-0547">Nucleotide-binding</keyword>
<dbReference type="EC" id="6.1.1.2" evidence="8"/>
<dbReference type="AlphaFoldDB" id="A0A2I1JWA4"/>
<accession>A0A2I1JWA4</accession>
<comment type="catalytic activity">
    <reaction evidence="7 8">
        <text>tRNA(Trp) + L-tryptophan + ATP = L-tryptophyl-tRNA(Trp) + AMP + diphosphate + H(+)</text>
        <dbReference type="Rhea" id="RHEA:24080"/>
        <dbReference type="Rhea" id="RHEA-COMP:9671"/>
        <dbReference type="Rhea" id="RHEA-COMP:9705"/>
        <dbReference type="ChEBI" id="CHEBI:15378"/>
        <dbReference type="ChEBI" id="CHEBI:30616"/>
        <dbReference type="ChEBI" id="CHEBI:33019"/>
        <dbReference type="ChEBI" id="CHEBI:57912"/>
        <dbReference type="ChEBI" id="CHEBI:78442"/>
        <dbReference type="ChEBI" id="CHEBI:78535"/>
        <dbReference type="ChEBI" id="CHEBI:456215"/>
        <dbReference type="EC" id="6.1.1.2"/>
    </reaction>
</comment>
<dbReference type="NCBIfam" id="TIGR00233">
    <property type="entry name" value="trpS"/>
    <property type="match status" value="1"/>
</dbReference>
<evidence type="ECO:0000313" key="11">
    <source>
        <dbReference type="Proteomes" id="UP000234384"/>
    </source>
</evidence>
<dbReference type="OrthoDB" id="9801042at2"/>
<comment type="function">
    <text evidence="8">Catalyzes the attachment of tryptophan to tRNA(Trp).</text>
</comment>
<feature type="short sequence motif" description="'KMSKS' region" evidence="8">
    <location>
        <begin position="193"/>
        <end position="197"/>
    </location>
</feature>
<dbReference type="SUPFAM" id="SSF52374">
    <property type="entry name" value="Nucleotidylyl transferase"/>
    <property type="match status" value="1"/>
</dbReference>
<evidence type="ECO:0000256" key="5">
    <source>
        <dbReference type="ARBA" id="ARBA00022917"/>
    </source>
</evidence>
<evidence type="ECO:0000256" key="1">
    <source>
        <dbReference type="ARBA" id="ARBA00005594"/>
    </source>
</evidence>
<comment type="subunit">
    <text evidence="8">Homodimer.</text>
</comment>
<dbReference type="GO" id="GO:0005829">
    <property type="term" value="C:cytosol"/>
    <property type="evidence" value="ECO:0007669"/>
    <property type="project" value="TreeGrafter"/>
</dbReference>
<feature type="binding site" evidence="8">
    <location>
        <begin position="18"/>
        <end position="19"/>
    </location>
    <ligand>
        <name>ATP</name>
        <dbReference type="ChEBI" id="CHEBI:30616"/>
    </ligand>
</feature>
<dbReference type="HAMAP" id="MF_00140_B">
    <property type="entry name" value="Trp_tRNA_synth_B"/>
    <property type="match status" value="1"/>
</dbReference>